<dbReference type="Proteomes" id="UP001157069">
    <property type="component" value="Unassembled WGS sequence"/>
</dbReference>
<dbReference type="EMBL" id="BSVA01000001">
    <property type="protein sequence ID" value="GMA92365.1"/>
    <property type="molecule type" value="Genomic_DNA"/>
</dbReference>
<dbReference type="Gene3D" id="3.40.366.10">
    <property type="entry name" value="Malonyl-Coenzyme A Acyl Carrier Protein, domain 2"/>
    <property type="match status" value="1"/>
</dbReference>
<dbReference type="SUPFAM" id="SSF52151">
    <property type="entry name" value="FabD/lysophospholipase-like"/>
    <property type="match status" value="1"/>
</dbReference>
<gene>
    <name evidence="1" type="ORF">GCM10025869_28940</name>
</gene>
<comment type="caution">
    <text evidence="1">The sequence shown here is derived from an EMBL/GenBank/DDBJ whole genome shotgun (WGS) entry which is preliminary data.</text>
</comment>
<organism evidence="1 2">
    <name type="scientific">Homoserinibacter gongjuensis</name>
    <dbReference type="NCBI Taxonomy" id="1162968"/>
    <lineage>
        <taxon>Bacteria</taxon>
        <taxon>Bacillati</taxon>
        <taxon>Actinomycetota</taxon>
        <taxon>Actinomycetes</taxon>
        <taxon>Micrococcales</taxon>
        <taxon>Microbacteriaceae</taxon>
        <taxon>Homoserinibacter</taxon>
    </lineage>
</organism>
<accession>A0ABQ6JZY8</accession>
<evidence type="ECO:0000313" key="1">
    <source>
        <dbReference type="EMBL" id="GMA92365.1"/>
    </source>
</evidence>
<proteinExistence type="predicted"/>
<evidence type="ECO:0008006" key="3">
    <source>
        <dbReference type="Google" id="ProtNLM"/>
    </source>
</evidence>
<keyword evidence="2" id="KW-1185">Reference proteome</keyword>
<protein>
    <recommendedName>
        <fullName evidence="3">Malonyl CoA-acyl carrier protein transacylase</fullName>
    </recommendedName>
</protein>
<name>A0ABQ6JZY8_9MICO</name>
<dbReference type="InterPro" id="IPR016035">
    <property type="entry name" value="Acyl_Trfase/lysoPLipase"/>
</dbReference>
<dbReference type="InterPro" id="IPR001227">
    <property type="entry name" value="Ac_transferase_dom_sf"/>
</dbReference>
<evidence type="ECO:0000313" key="2">
    <source>
        <dbReference type="Proteomes" id="UP001157069"/>
    </source>
</evidence>
<reference evidence="2" key="1">
    <citation type="journal article" date="2019" name="Int. J. Syst. Evol. Microbiol.">
        <title>The Global Catalogue of Microorganisms (GCM) 10K type strain sequencing project: providing services to taxonomists for standard genome sequencing and annotation.</title>
        <authorList>
            <consortium name="The Broad Institute Genomics Platform"/>
            <consortium name="The Broad Institute Genome Sequencing Center for Infectious Disease"/>
            <person name="Wu L."/>
            <person name="Ma J."/>
        </authorList>
    </citation>
    <scope>NUCLEOTIDE SEQUENCE [LARGE SCALE GENOMIC DNA]</scope>
    <source>
        <strain evidence="2">NBRC 108755</strain>
    </source>
</reference>
<sequence>MRWDRVMESFSSAGVTGLIELSPAGALVGLAKRALKGLPTVAVKTPDDIPAAHALIDQETAA</sequence>